<accession>A0A8A4TDH1</accession>
<dbReference type="SUPFAM" id="SSF52200">
    <property type="entry name" value="Toll/Interleukin receptor TIR domain"/>
    <property type="match status" value="1"/>
</dbReference>
<dbReference type="Pfam" id="PF00805">
    <property type="entry name" value="Pentapeptide"/>
    <property type="match status" value="4"/>
</dbReference>
<dbReference type="InterPro" id="IPR051082">
    <property type="entry name" value="Pentapeptide-BTB/POZ_domain"/>
</dbReference>
<dbReference type="Gene3D" id="3.40.50.10140">
    <property type="entry name" value="Toll/interleukin-1 receptor homology (TIR) domain"/>
    <property type="match status" value="1"/>
</dbReference>
<dbReference type="Pfam" id="PF13676">
    <property type="entry name" value="TIR_2"/>
    <property type="match status" value="1"/>
</dbReference>
<keyword evidence="3" id="KW-1185">Reference proteome</keyword>
<dbReference type="AlphaFoldDB" id="A0A8A4TDH1"/>
<evidence type="ECO:0000313" key="2">
    <source>
        <dbReference type="EMBL" id="QTD47703.1"/>
    </source>
</evidence>
<sequence length="493" mass="54179">MVDSIHNLSKEQLLHVLKTNLAGWNQLRAGFPDYVPNLSKADLSGVNLAGADLRRVNLIRADLSGANLNKADLSRANLISTHLADANLSGALLKESNLMRAVLDRCNLNRVDLSAVNFAQASLVGANLIRVNLASAVLTETNFTEANMVHACLTEAQLEKAILVKANLINADLERANLCDADLSGVTLNEGKLAGANLKRVDLSMADLSWADLSEADLVGAKLRRADLTNADLSGACLQHVDFTGATLAKSDLSEADLIGATLIGADLERAHLERTLFGETLFGNSRLKHAEQLATSAFRGPCGLDHRTLMQSWPLPVAFLQGCGLPDNMIEALAKRDSGYHSCYISFSGYSDRDTELVERLHTDLQVKGIRCWQSPYRSRDQKDSERPAEAGSRTTERVVMVLSSHSMYSEWLKNEVAFLRKQEAKDGARRLFPVSLVDQQEVAEWVCPDPETGVDHAPALREHGILDFSEWRDSDNYSFAIELLRDSLRFM</sequence>
<reference evidence="2" key="1">
    <citation type="submission" date="2021-03" db="EMBL/GenBank/DDBJ databases">
        <title>Acanthopleuribacteraceae sp. M133.</title>
        <authorList>
            <person name="Wang G."/>
        </authorList>
    </citation>
    <scope>NUCLEOTIDE SEQUENCE</scope>
    <source>
        <strain evidence="2">M133</strain>
    </source>
</reference>
<protein>
    <submittedName>
        <fullName evidence="2">Pentapeptide repeat-containing protein</fullName>
    </submittedName>
</protein>
<dbReference type="PANTHER" id="PTHR14136:SF17">
    <property type="entry name" value="BTB_POZ DOMAIN-CONTAINING PROTEIN KCTD9"/>
    <property type="match status" value="1"/>
</dbReference>
<dbReference type="GO" id="GO:0007165">
    <property type="term" value="P:signal transduction"/>
    <property type="evidence" value="ECO:0007669"/>
    <property type="project" value="InterPro"/>
</dbReference>
<dbReference type="SUPFAM" id="SSF141571">
    <property type="entry name" value="Pentapeptide repeat-like"/>
    <property type="match status" value="2"/>
</dbReference>
<evidence type="ECO:0000313" key="3">
    <source>
        <dbReference type="Proteomes" id="UP000663929"/>
    </source>
</evidence>
<proteinExistence type="predicted"/>
<dbReference type="KEGG" id="scor:J3U87_19100"/>
<dbReference type="Proteomes" id="UP000663929">
    <property type="component" value="Chromosome"/>
</dbReference>
<dbReference type="EMBL" id="CP071793">
    <property type="protein sequence ID" value="QTD47703.1"/>
    <property type="molecule type" value="Genomic_DNA"/>
</dbReference>
<dbReference type="Gene3D" id="2.160.20.80">
    <property type="entry name" value="E3 ubiquitin-protein ligase SopA"/>
    <property type="match status" value="2"/>
</dbReference>
<feature type="domain" description="TIR" evidence="1">
    <location>
        <begin position="351"/>
        <end position="440"/>
    </location>
</feature>
<dbReference type="PANTHER" id="PTHR14136">
    <property type="entry name" value="BTB_POZ DOMAIN-CONTAINING PROTEIN KCTD9"/>
    <property type="match status" value="1"/>
</dbReference>
<organism evidence="2 3">
    <name type="scientific">Sulfidibacter corallicola</name>
    <dbReference type="NCBI Taxonomy" id="2818388"/>
    <lineage>
        <taxon>Bacteria</taxon>
        <taxon>Pseudomonadati</taxon>
        <taxon>Acidobacteriota</taxon>
        <taxon>Holophagae</taxon>
        <taxon>Acanthopleuribacterales</taxon>
        <taxon>Acanthopleuribacteraceae</taxon>
        <taxon>Sulfidibacter</taxon>
    </lineage>
</organism>
<dbReference type="InterPro" id="IPR035897">
    <property type="entry name" value="Toll_tir_struct_dom_sf"/>
</dbReference>
<dbReference type="RefSeq" id="WP_237377370.1">
    <property type="nucleotide sequence ID" value="NZ_CP071793.1"/>
</dbReference>
<name>A0A8A4TDH1_SULCO</name>
<dbReference type="InterPro" id="IPR000157">
    <property type="entry name" value="TIR_dom"/>
</dbReference>
<dbReference type="InterPro" id="IPR001646">
    <property type="entry name" value="5peptide_repeat"/>
</dbReference>
<evidence type="ECO:0000259" key="1">
    <source>
        <dbReference type="Pfam" id="PF13676"/>
    </source>
</evidence>
<gene>
    <name evidence="2" type="ORF">J3U87_19100</name>
</gene>